<dbReference type="AlphaFoldDB" id="A0A9P6D178"/>
<dbReference type="SUPFAM" id="SSF51735">
    <property type="entry name" value="NAD(P)-binding Rossmann-fold domains"/>
    <property type="match status" value="1"/>
</dbReference>
<gene>
    <name evidence="4" type="ORF">BDN70DRAFT_906283</name>
</gene>
<dbReference type="Proteomes" id="UP000807469">
    <property type="component" value="Unassembled WGS sequence"/>
</dbReference>
<dbReference type="InterPro" id="IPR036291">
    <property type="entry name" value="NAD(P)-bd_dom_sf"/>
</dbReference>
<evidence type="ECO:0000256" key="2">
    <source>
        <dbReference type="ARBA" id="ARBA00022553"/>
    </source>
</evidence>
<dbReference type="Gene3D" id="3.40.50.12780">
    <property type="entry name" value="N-terminal domain of ligase-like"/>
    <property type="match status" value="1"/>
</dbReference>
<dbReference type="InterPro" id="IPR000873">
    <property type="entry name" value="AMP-dep_synth/lig_dom"/>
</dbReference>
<proteinExistence type="predicted"/>
<dbReference type="InterPro" id="IPR042099">
    <property type="entry name" value="ANL_N_sf"/>
</dbReference>
<organism evidence="4 5">
    <name type="scientific">Pholiota conissans</name>
    <dbReference type="NCBI Taxonomy" id="109636"/>
    <lineage>
        <taxon>Eukaryota</taxon>
        <taxon>Fungi</taxon>
        <taxon>Dikarya</taxon>
        <taxon>Basidiomycota</taxon>
        <taxon>Agaricomycotina</taxon>
        <taxon>Agaricomycetes</taxon>
        <taxon>Agaricomycetidae</taxon>
        <taxon>Agaricales</taxon>
        <taxon>Agaricineae</taxon>
        <taxon>Strophariaceae</taxon>
        <taxon>Pholiota</taxon>
    </lineage>
</organism>
<keyword evidence="5" id="KW-1185">Reference proteome</keyword>
<keyword evidence="1" id="KW-0596">Phosphopantetheine</keyword>
<dbReference type="InterPro" id="IPR013120">
    <property type="entry name" value="FAR_NAD-bd"/>
</dbReference>
<comment type="caution">
    <text evidence="4">The sequence shown here is derived from an EMBL/GenBank/DDBJ whole genome shotgun (WGS) entry which is preliminary data.</text>
</comment>
<evidence type="ECO:0000259" key="3">
    <source>
        <dbReference type="SMART" id="SM00823"/>
    </source>
</evidence>
<dbReference type="InterPro" id="IPR036736">
    <property type="entry name" value="ACP-like_sf"/>
</dbReference>
<reference evidence="4" key="1">
    <citation type="submission" date="2020-11" db="EMBL/GenBank/DDBJ databases">
        <authorList>
            <consortium name="DOE Joint Genome Institute"/>
            <person name="Ahrendt S."/>
            <person name="Riley R."/>
            <person name="Andreopoulos W."/>
            <person name="Labutti K."/>
            <person name="Pangilinan J."/>
            <person name="Ruiz-Duenas F.J."/>
            <person name="Barrasa J.M."/>
            <person name="Sanchez-Garcia M."/>
            <person name="Camarero S."/>
            <person name="Miyauchi S."/>
            <person name="Serrano A."/>
            <person name="Linde D."/>
            <person name="Babiker R."/>
            <person name="Drula E."/>
            <person name="Ayuso-Fernandez I."/>
            <person name="Pacheco R."/>
            <person name="Padilla G."/>
            <person name="Ferreira P."/>
            <person name="Barriuso J."/>
            <person name="Kellner H."/>
            <person name="Castanera R."/>
            <person name="Alfaro M."/>
            <person name="Ramirez L."/>
            <person name="Pisabarro A.G."/>
            <person name="Kuo A."/>
            <person name="Tritt A."/>
            <person name="Lipzen A."/>
            <person name="He G."/>
            <person name="Yan M."/>
            <person name="Ng V."/>
            <person name="Cullen D."/>
            <person name="Martin F."/>
            <person name="Rosso M.-N."/>
            <person name="Henrissat B."/>
            <person name="Hibbett D."/>
            <person name="Martinez A.T."/>
            <person name="Grigoriev I.V."/>
        </authorList>
    </citation>
    <scope>NUCLEOTIDE SEQUENCE</scope>
    <source>
        <strain evidence="4">CIRM-BRFM 674</strain>
    </source>
</reference>
<dbReference type="Pfam" id="PF23562">
    <property type="entry name" value="AMP-binding_C_3"/>
    <property type="match status" value="1"/>
</dbReference>
<dbReference type="EMBL" id="MU155213">
    <property type="protein sequence ID" value="KAF9479408.1"/>
    <property type="molecule type" value="Genomic_DNA"/>
</dbReference>
<dbReference type="PANTHER" id="PTHR43439:SF2">
    <property type="entry name" value="ENZYME, PUTATIVE (JCVI)-RELATED"/>
    <property type="match status" value="1"/>
</dbReference>
<accession>A0A9P6D178</accession>
<dbReference type="GO" id="GO:0031177">
    <property type="term" value="F:phosphopantetheine binding"/>
    <property type="evidence" value="ECO:0007669"/>
    <property type="project" value="InterPro"/>
</dbReference>
<name>A0A9P6D178_9AGAR</name>
<dbReference type="Gene3D" id="3.40.50.720">
    <property type="entry name" value="NAD(P)-binding Rossmann-like Domain"/>
    <property type="match status" value="1"/>
</dbReference>
<dbReference type="OrthoDB" id="429813at2759"/>
<dbReference type="SUPFAM" id="SSF56801">
    <property type="entry name" value="Acetyl-CoA synthetase-like"/>
    <property type="match status" value="1"/>
</dbReference>
<dbReference type="Pfam" id="PF07993">
    <property type="entry name" value="NAD_binding_4"/>
    <property type="match status" value="1"/>
</dbReference>
<dbReference type="InterPro" id="IPR020806">
    <property type="entry name" value="PKS_PP-bd"/>
</dbReference>
<evidence type="ECO:0000313" key="4">
    <source>
        <dbReference type="EMBL" id="KAF9479408.1"/>
    </source>
</evidence>
<evidence type="ECO:0000256" key="1">
    <source>
        <dbReference type="ARBA" id="ARBA00022450"/>
    </source>
</evidence>
<dbReference type="Gene3D" id="1.10.1200.10">
    <property type="entry name" value="ACP-like"/>
    <property type="match status" value="1"/>
</dbReference>
<dbReference type="Pfam" id="PF00501">
    <property type="entry name" value="AMP-binding"/>
    <property type="match status" value="1"/>
</dbReference>
<evidence type="ECO:0000313" key="5">
    <source>
        <dbReference type="Proteomes" id="UP000807469"/>
    </source>
</evidence>
<protein>
    <submittedName>
        <fullName evidence="4">Acetyl-CoA synthetase-like protein</fullName>
    </submittedName>
</protein>
<sequence length="1090" mass="120951">MPAIENHPILPPIDGSLLWPDTLAFHEKHNADQAFYVWKEDDAKEITELTYGEFVKAARRAPHLLDPRIDISSRPVVAIVALADTLVYQTVVTGMISAGVVPFPISPRNTAAAIAHLMKKTSSHSIVTTYTTLRDLMDSVKEEFKNNDPNYEINITEIPTLYQLFPQFSDSPIADEIDTFVNSYQVVAKPEDIALYLHSSGSTGMPKPIPKSHRILIDHVSTPLCEDFRRERHPRLRTPTMHLPPFHAMGFILQNLLPLFSCAVVATFPPIVKRPTIVPQTPSPDAILDHIRRTDSNAILILPTYLQTWANDKEAIDTLRNMEFVYYSGGAISPSVSQEMRSNGVKLASCYGSTEFASIALSDTTSKNEEDWDYLDFSPRYNIRWVPQGDGTYECQVISNDALHMDVTNLPDVEGYATKDLFKPHPTNSRLWKLVGRVDDVIIHSSGEKTVPPPMEHIMLNSPDIVGAVMFGHAHVQAGVLIEPAPQYQIDVSDMHQVAEYRNIIWPIIEEANNVAPAFSKIFKELILIADPNKPLPRAAKGTVMRKQALQVYADEIEDLFATVESVQATETIEPPRAWTQQYVTQWILDQAHDLGLSKTFDNSKNLFEQGFDSLNATILRRRITGAINSVNTEAGRAALQHIQQNLIYSYPTVDSLATHLVELVNADPANIGLSSGKSPVAIIEEMIEKYSFKTPLESQVGGKFGGKEVVLMTGSTGYTGSEVLERLLLNPRISMVYALNRPSADKVSIAKRHWQRFHDKNLNEELLKSPKLKHLECDYSQDKLGLPDSVYAELQKSITSVIHIAWRLDFNLSLASFESHVRGTHNLATLGRTSVHGSKVKFIFTSSIGTAQSWDISLGPYPEEVMMDARWTVGNGYGEGKYVTERVLATSGLNATSLRVGQITGSRTSGAWATSDWVPIITKSSVALGALPTADGMISFIPMDAVTDCIVELVLHDKQYPPALNVVHPNLIEWNTMVKHMQAALKSTRGVSLDLVPYQDWFAKISARTSSATVKDMAEIPAIKLHDFFEALGKGKLDTSSPNAQAFGVAEFATAKMQSINKSMTTLAPLNQDDVDKWIAYWVAAGLFD</sequence>
<dbReference type="InterPro" id="IPR020845">
    <property type="entry name" value="AMP-binding_CS"/>
</dbReference>
<feature type="domain" description="Polyketide synthase-like phosphopantetheine-binding" evidence="3">
    <location>
        <begin position="585"/>
        <end position="665"/>
    </location>
</feature>
<dbReference type="SMART" id="SM00823">
    <property type="entry name" value="PKS_PP"/>
    <property type="match status" value="1"/>
</dbReference>
<dbReference type="InterPro" id="IPR051414">
    <property type="entry name" value="Adenylate-forming_Reductase"/>
</dbReference>
<keyword evidence="2" id="KW-0597">Phosphoprotein</keyword>
<dbReference type="PROSITE" id="PS00455">
    <property type="entry name" value="AMP_BINDING"/>
    <property type="match status" value="1"/>
</dbReference>
<dbReference type="PANTHER" id="PTHR43439">
    <property type="entry name" value="PHENYLACETATE-COENZYME A LIGASE"/>
    <property type="match status" value="1"/>
</dbReference>